<feature type="compositionally biased region" description="Basic and acidic residues" evidence="1">
    <location>
        <begin position="447"/>
        <end position="456"/>
    </location>
</feature>
<keyword evidence="3" id="KW-1185">Reference proteome</keyword>
<sequence>MDSQSPNPPYGAPPPFSPPLSAHRSSTDTAKHGSIDVDVFMADHERSTRAASVLSGLSAEDMEAAETLNSLQHQFHPPRQNPPTLVQTQTTFDSDQSEPLLRLFTSQYPLAGSLLNGSLSAYKTTQSYIPGAEWTERNVGLPIAGTVARISGVESSLRWALKPKRDGRTSSHSLQSPDVEKGYSDVIPAETNRSAHHSFPEGLPEYNPGDRSPPYSENQVMARSRDRQPPPGWRQQLVISTSGLGVAMSDESIRSLRFCLSWLRWANGHLGEAIQNLKNLLERWDEGLTPGEQPGPMSVANMTQTQEERRQAALSARIAALKADVLQTLKHVVGIVSSYAGGALPTNARDLVHRHLVSLPQRFSLANMAGNDQDLALDGDENSSEAAKSGRRVMLLAQEGLDMMTQVSRVVNDTLVSAEGWCEKLGRRTSSHSQSQPQTPPFLPTKAGEKPVDGARHTNNTLAPSEKTLEGLTMAVSRSSAEDVVMEM</sequence>
<dbReference type="PANTHER" id="PTHR38406">
    <property type="entry name" value="TRANSCRIPTIONAL REPRESSOR OPI1"/>
    <property type="match status" value="1"/>
</dbReference>
<evidence type="ECO:0000256" key="1">
    <source>
        <dbReference type="SAM" id="MobiDB-lite"/>
    </source>
</evidence>
<organism evidence="2 3">
    <name type="scientific">Exophiala mesophila</name>
    <name type="common">Black yeast-like fungus</name>
    <dbReference type="NCBI Taxonomy" id="212818"/>
    <lineage>
        <taxon>Eukaryota</taxon>
        <taxon>Fungi</taxon>
        <taxon>Dikarya</taxon>
        <taxon>Ascomycota</taxon>
        <taxon>Pezizomycotina</taxon>
        <taxon>Eurotiomycetes</taxon>
        <taxon>Chaetothyriomycetidae</taxon>
        <taxon>Chaetothyriales</taxon>
        <taxon>Herpotrichiellaceae</taxon>
        <taxon>Exophiala</taxon>
    </lineage>
</organism>
<dbReference type="Pfam" id="PF08618">
    <property type="entry name" value="Opi1"/>
    <property type="match status" value="2"/>
</dbReference>
<dbReference type="GeneID" id="27321775"/>
<feature type="region of interest" description="Disordered" evidence="1">
    <location>
        <begin position="163"/>
        <end position="182"/>
    </location>
</feature>
<dbReference type="EMBL" id="KN847522">
    <property type="protein sequence ID" value="KIV92657.1"/>
    <property type="molecule type" value="Genomic_DNA"/>
</dbReference>
<evidence type="ECO:0000313" key="2">
    <source>
        <dbReference type="EMBL" id="KIV92657.1"/>
    </source>
</evidence>
<dbReference type="VEuPathDB" id="FungiDB:PV10_03930"/>
<dbReference type="AlphaFoldDB" id="A0A0D1ZD93"/>
<dbReference type="GO" id="GO:0006357">
    <property type="term" value="P:regulation of transcription by RNA polymerase II"/>
    <property type="evidence" value="ECO:0007669"/>
    <property type="project" value="TreeGrafter"/>
</dbReference>
<feature type="region of interest" description="Disordered" evidence="1">
    <location>
        <begin position="192"/>
        <end position="234"/>
    </location>
</feature>
<protein>
    <recommendedName>
        <fullName evidence="4">Clock-controlled protein 8</fullName>
    </recommendedName>
</protein>
<gene>
    <name evidence="2" type="ORF">PV10_03930</name>
</gene>
<dbReference type="InterPro" id="IPR013927">
    <property type="entry name" value="TF_Opi1_Ccg-8"/>
</dbReference>
<dbReference type="OrthoDB" id="2441642at2759"/>
<evidence type="ECO:0008006" key="4">
    <source>
        <dbReference type="Google" id="ProtNLM"/>
    </source>
</evidence>
<dbReference type="PANTHER" id="PTHR38406:SF1">
    <property type="entry name" value="TRANSCRIPTIONAL REPRESSOR OPI1"/>
    <property type="match status" value="1"/>
</dbReference>
<dbReference type="GO" id="GO:0005634">
    <property type="term" value="C:nucleus"/>
    <property type="evidence" value="ECO:0007669"/>
    <property type="project" value="TreeGrafter"/>
</dbReference>
<dbReference type="HOGENOM" id="CLU_015714_2_0_1"/>
<proteinExistence type="predicted"/>
<dbReference type="OMA" id="YSPRFKY"/>
<dbReference type="RefSeq" id="XP_016224231.1">
    <property type="nucleotide sequence ID" value="XM_016368443.1"/>
</dbReference>
<dbReference type="GO" id="GO:0005783">
    <property type="term" value="C:endoplasmic reticulum"/>
    <property type="evidence" value="ECO:0007669"/>
    <property type="project" value="TreeGrafter"/>
</dbReference>
<dbReference type="Proteomes" id="UP000054302">
    <property type="component" value="Unassembled WGS sequence"/>
</dbReference>
<feature type="region of interest" description="Disordered" evidence="1">
    <location>
        <begin position="1"/>
        <end position="31"/>
    </location>
</feature>
<name>A0A0D1ZD93_EXOME</name>
<dbReference type="GO" id="GO:0030968">
    <property type="term" value="P:endoplasmic reticulum unfolded protein response"/>
    <property type="evidence" value="ECO:0007669"/>
    <property type="project" value="TreeGrafter"/>
</dbReference>
<feature type="region of interest" description="Disordered" evidence="1">
    <location>
        <begin position="426"/>
        <end position="461"/>
    </location>
</feature>
<reference evidence="2 3" key="1">
    <citation type="submission" date="2015-01" db="EMBL/GenBank/DDBJ databases">
        <title>The Genome Sequence of Exophiala mesophila CBS40295.</title>
        <authorList>
            <consortium name="The Broad Institute Genomics Platform"/>
            <person name="Cuomo C."/>
            <person name="de Hoog S."/>
            <person name="Gorbushina A."/>
            <person name="Stielow B."/>
            <person name="Teixiera M."/>
            <person name="Abouelleil A."/>
            <person name="Chapman S.B."/>
            <person name="Priest M."/>
            <person name="Young S.K."/>
            <person name="Wortman J."/>
            <person name="Nusbaum C."/>
            <person name="Birren B."/>
        </authorList>
    </citation>
    <scope>NUCLEOTIDE SEQUENCE [LARGE SCALE GENOMIC DNA]</scope>
    <source>
        <strain evidence="2 3">CBS 40295</strain>
    </source>
</reference>
<dbReference type="STRING" id="212818.A0A0D1ZD93"/>
<evidence type="ECO:0000313" key="3">
    <source>
        <dbReference type="Proteomes" id="UP000054302"/>
    </source>
</evidence>
<accession>A0A0D1ZD93</accession>
<dbReference type="GO" id="GO:0003714">
    <property type="term" value="F:transcription corepressor activity"/>
    <property type="evidence" value="ECO:0007669"/>
    <property type="project" value="InterPro"/>
</dbReference>
<feature type="compositionally biased region" description="Pro residues" evidence="1">
    <location>
        <begin position="1"/>
        <end position="18"/>
    </location>
</feature>
<dbReference type="GO" id="GO:0008654">
    <property type="term" value="P:phospholipid biosynthetic process"/>
    <property type="evidence" value="ECO:0007669"/>
    <property type="project" value="TreeGrafter"/>
</dbReference>